<dbReference type="Pfam" id="PF00440">
    <property type="entry name" value="TetR_N"/>
    <property type="match status" value="1"/>
</dbReference>
<organism evidence="6 7">
    <name type="scientific">Sphingobacterium zhuxiongii</name>
    <dbReference type="NCBI Taxonomy" id="2662364"/>
    <lineage>
        <taxon>Bacteria</taxon>
        <taxon>Pseudomonadati</taxon>
        <taxon>Bacteroidota</taxon>
        <taxon>Sphingobacteriia</taxon>
        <taxon>Sphingobacteriales</taxon>
        <taxon>Sphingobacteriaceae</taxon>
        <taxon>Sphingobacterium</taxon>
    </lineage>
</organism>
<dbReference type="GO" id="GO:0000976">
    <property type="term" value="F:transcription cis-regulatory region binding"/>
    <property type="evidence" value="ECO:0007669"/>
    <property type="project" value="TreeGrafter"/>
</dbReference>
<proteinExistence type="predicted"/>
<protein>
    <submittedName>
        <fullName evidence="6">TetR family transcriptional regulator</fullName>
    </submittedName>
</protein>
<reference evidence="6 7" key="1">
    <citation type="submission" date="2019-10" db="EMBL/GenBank/DDBJ databases">
        <authorList>
            <person name="Dong K."/>
        </authorList>
    </citation>
    <scope>NUCLEOTIDE SEQUENCE [LARGE SCALE GENOMIC DNA]</scope>
    <source>
        <strain evidence="7">dk4302</strain>
    </source>
</reference>
<feature type="domain" description="HTH tetR-type" evidence="5">
    <location>
        <begin position="13"/>
        <end position="73"/>
    </location>
</feature>
<evidence type="ECO:0000256" key="1">
    <source>
        <dbReference type="ARBA" id="ARBA00023015"/>
    </source>
</evidence>
<keyword evidence="1" id="KW-0805">Transcription regulation</keyword>
<dbReference type="PRINTS" id="PR00455">
    <property type="entry name" value="HTHTETR"/>
</dbReference>
<evidence type="ECO:0000259" key="5">
    <source>
        <dbReference type="PROSITE" id="PS50977"/>
    </source>
</evidence>
<evidence type="ECO:0000256" key="3">
    <source>
        <dbReference type="ARBA" id="ARBA00023163"/>
    </source>
</evidence>
<keyword evidence="2 4" id="KW-0238">DNA-binding</keyword>
<dbReference type="InterPro" id="IPR050109">
    <property type="entry name" value="HTH-type_TetR-like_transc_reg"/>
</dbReference>
<dbReference type="Gene3D" id="1.10.357.10">
    <property type="entry name" value="Tetracycline Repressor, domain 2"/>
    <property type="match status" value="1"/>
</dbReference>
<gene>
    <name evidence="6" type="ORF">GFH32_05030</name>
</gene>
<feature type="DNA-binding region" description="H-T-H motif" evidence="4">
    <location>
        <begin position="36"/>
        <end position="55"/>
    </location>
</feature>
<evidence type="ECO:0000256" key="4">
    <source>
        <dbReference type="PROSITE-ProRule" id="PRU00335"/>
    </source>
</evidence>
<evidence type="ECO:0000313" key="7">
    <source>
        <dbReference type="Proteomes" id="UP000326921"/>
    </source>
</evidence>
<evidence type="ECO:0000313" key="6">
    <source>
        <dbReference type="EMBL" id="QGA25724.1"/>
    </source>
</evidence>
<evidence type="ECO:0000256" key="2">
    <source>
        <dbReference type="ARBA" id="ARBA00023125"/>
    </source>
</evidence>
<dbReference type="SUPFAM" id="SSF46689">
    <property type="entry name" value="Homeodomain-like"/>
    <property type="match status" value="1"/>
</dbReference>
<sequence length="214" mass="24998">MTDIKEKKQKHKEDLKLTILEAAKKLFVQEGYESTSIRKIAKEIGFSPTTIYLYYKDKNDIVYALHREGFQLLRQQFGALESVDDPFQRIKALGRVYIDFAFRNPDYYQVMFMMKEPMTFLETHCAHEQWPEGERAFDFLRGTVAQCQEQGWFKGLDGNFVALQTWGAVHGLVTLYLSEHMSKIAENLALELSVRELVNKSFEVFVTFIEQSKK</sequence>
<dbReference type="SUPFAM" id="SSF48498">
    <property type="entry name" value="Tetracyclin repressor-like, C-terminal domain"/>
    <property type="match status" value="1"/>
</dbReference>
<accession>A0A5Q0Q8Y4</accession>
<name>A0A5Q0Q8Y4_9SPHI</name>
<dbReference type="InterPro" id="IPR025996">
    <property type="entry name" value="MT1864/Rv1816-like_C"/>
</dbReference>
<dbReference type="AlphaFoldDB" id="A0A5Q0Q8Y4"/>
<dbReference type="KEGG" id="sphe:GFH32_05030"/>
<dbReference type="Proteomes" id="UP000326921">
    <property type="component" value="Chromosome"/>
</dbReference>
<dbReference type="InterPro" id="IPR001647">
    <property type="entry name" value="HTH_TetR"/>
</dbReference>
<dbReference type="EMBL" id="CP045652">
    <property type="protein sequence ID" value="QGA25724.1"/>
    <property type="molecule type" value="Genomic_DNA"/>
</dbReference>
<dbReference type="RefSeq" id="WP_153510043.1">
    <property type="nucleotide sequence ID" value="NZ_CP045652.1"/>
</dbReference>
<dbReference type="GO" id="GO:0003700">
    <property type="term" value="F:DNA-binding transcription factor activity"/>
    <property type="evidence" value="ECO:0007669"/>
    <property type="project" value="TreeGrafter"/>
</dbReference>
<dbReference type="PROSITE" id="PS50977">
    <property type="entry name" value="HTH_TETR_2"/>
    <property type="match status" value="1"/>
</dbReference>
<dbReference type="PANTHER" id="PTHR30055">
    <property type="entry name" value="HTH-TYPE TRANSCRIPTIONAL REGULATOR RUTR"/>
    <property type="match status" value="1"/>
</dbReference>
<dbReference type="Pfam" id="PF13305">
    <property type="entry name" value="TetR_C_33"/>
    <property type="match status" value="1"/>
</dbReference>
<dbReference type="InterPro" id="IPR009057">
    <property type="entry name" value="Homeodomain-like_sf"/>
</dbReference>
<keyword evidence="3" id="KW-0804">Transcription</keyword>
<dbReference type="PANTHER" id="PTHR30055:SF212">
    <property type="entry name" value="TETR-FAMILY FAMILY TRANSCRIPTIONAL REGULATOR"/>
    <property type="match status" value="1"/>
</dbReference>
<dbReference type="InterPro" id="IPR036271">
    <property type="entry name" value="Tet_transcr_reg_TetR-rel_C_sf"/>
</dbReference>
<keyword evidence="7" id="KW-1185">Reference proteome</keyword>